<gene>
    <name evidence="1" type="ORF">WN55_04094</name>
</gene>
<dbReference type="AlphaFoldDB" id="A0A154PLH1"/>
<proteinExistence type="predicted"/>
<sequence>MEIRRRVSLIFRATLKLGEVRGSRRGLFSMKIQMEETVPDKRARYAEKDAPATRVQYPYKITTAYGER</sequence>
<evidence type="ECO:0000313" key="1">
    <source>
        <dbReference type="EMBL" id="KZC12304.1"/>
    </source>
</evidence>
<accession>A0A154PLH1</accession>
<keyword evidence="2" id="KW-1185">Reference proteome</keyword>
<protein>
    <submittedName>
        <fullName evidence="1">Uncharacterized protein</fullName>
    </submittedName>
</protein>
<dbReference type="Proteomes" id="UP000076502">
    <property type="component" value="Unassembled WGS sequence"/>
</dbReference>
<dbReference type="EMBL" id="KQ434944">
    <property type="protein sequence ID" value="KZC12304.1"/>
    <property type="molecule type" value="Genomic_DNA"/>
</dbReference>
<evidence type="ECO:0000313" key="2">
    <source>
        <dbReference type="Proteomes" id="UP000076502"/>
    </source>
</evidence>
<reference evidence="1 2" key="1">
    <citation type="submission" date="2015-07" db="EMBL/GenBank/DDBJ databases">
        <title>The genome of Dufourea novaeangliae.</title>
        <authorList>
            <person name="Pan H."/>
            <person name="Kapheim K."/>
        </authorList>
    </citation>
    <scope>NUCLEOTIDE SEQUENCE [LARGE SCALE GENOMIC DNA]</scope>
    <source>
        <strain evidence="1">0120121106</strain>
        <tissue evidence="1">Whole body</tissue>
    </source>
</reference>
<organism evidence="1 2">
    <name type="scientific">Dufourea novaeangliae</name>
    <name type="common">Sweat bee</name>
    <dbReference type="NCBI Taxonomy" id="178035"/>
    <lineage>
        <taxon>Eukaryota</taxon>
        <taxon>Metazoa</taxon>
        <taxon>Ecdysozoa</taxon>
        <taxon>Arthropoda</taxon>
        <taxon>Hexapoda</taxon>
        <taxon>Insecta</taxon>
        <taxon>Pterygota</taxon>
        <taxon>Neoptera</taxon>
        <taxon>Endopterygota</taxon>
        <taxon>Hymenoptera</taxon>
        <taxon>Apocrita</taxon>
        <taxon>Aculeata</taxon>
        <taxon>Apoidea</taxon>
        <taxon>Anthophila</taxon>
        <taxon>Halictidae</taxon>
        <taxon>Rophitinae</taxon>
        <taxon>Dufourea</taxon>
    </lineage>
</organism>
<name>A0A154PLH1_DUFNO</name>